<dbReference type="InterPro" id="IPR016169">
    <property type="entry name" value="FAD-bd_PCMH_sub2"/>
</dbReference>
<dbReference type="InterPro" id="IPR050416">
    <property type="entry name" value="FAD-linked_Oxidoreductase"/>
</dbReference>
<dbReference type="EMBL" id="JBHUEA010000008">
    <property type="protein sequence ID" value="MFD1721285.1"/>
    <property type="molecule type" value="Genomic_DNA"/>
</dbReference>
<dbReference type="Gene3D" id="3.40.462.20">
    <property type="match status" value="1"/>
</dbReference>
<evidence type="ECO:0000256" key="1">
    <source>
        <dbReference type="ARBA" id="ARBA00001974"/>
    </source>
</evidence>
<evidence type="ECO:0000256" key="4">
    <source>
        <dbReference type="ARBA" id="ARBA00022827"/>
    </source>
</evidence>
<reference evidence="8" key="1">
    <citation type="journal article" date="2019" name="Int. J. Syst. Evol. Microbiol.">
        <title>The Global Catalogue of Microorganisms (GCM) 10K type strain sequencing project: providing services to taxonomists for standard genome sequencing and annotation.</title>
        <authorList>
            <consortium name="The Broad Institute Genomics Platform"/>
            <consortium name="The Broad Institute Genome Sequencing Center for Infectious Disease"/>
            <person name="Wu L."/>
            <person name="Ma J."/>
        </authorList>
    </citation>
    <scope>NUCLEOTIDE SEQUENCE [LARGE SCALE GENOMIC DNA]</scope>
    <source>
        <strain evidence="8">CGMCC 1.12471</strain>
    </source>
</reference>
<evidence type="ECO:0000256" key="5">
    <source>
        <dbReference type="ARBA" id="ARBA00023002"/>
    </source>
</evidence>
<keyword evidence="8" id="KW-1185">Reference proteome</keyword>
<comment type="caution">
    <text evidence="7">The sequence shown here is derived from an EMBL/GenBank/DDBJ whole genome shotgun (WGS) entry which is preliminary data.</text>
</comment>
<dbReference type="PROSITE" id="PS00862">
    <property type="entry name" value="OX2_COVAL_FAD"/>
    <property type="match status" value="1"/>
</dbReference>
<comment type="cofactor">
    <cofactor evidence="1">
        <name>FAD</name>
        <dbReference type="ChEBI" id="CHEBI:57692"/>
    </cofactor>
</comment>
<dbReference type="PANTHER" id="PTHR42973:SF39">
    <property type="entry name" value="FAD-BINDING PCMH-TYPE DOMAIN-CONTAINING PROTEIN"/>
    <property type="match status" value="1"/>
</dbReference>
<dbReference type="Gene3D" id="3.30.465.10">
    <property type="match status" value="1"/>
</dbReference>
<proteinExistence type="inferred from homology"/>
<keyword evidence="3" id="KW-0285">Flavoprotein</keyword>
<name>A0ABW4LEV5_9MICO</name>
<dbReference type="InterPro" id="IPR006094">
    <property type="entry name" value="Oxid_FAD_bind_N"/>
</dbReference>
<evidence type="ECO:0000256" key="3">
    <source>
        <dbReference type="ARBA" id="ARBA00022630"/>
    </source>
</evidence>
<dbReference type="InterPro" id="IPR006093">
    <property type="entry name" value="Oxy_OxRdtase_FAD_BS"/>
</dbReference>
<gene>
    <name evidence="7" type="ORF">ACFSBI_06955</name>
</gene>
<dbReference type="RefSeq" id="WP_377933384.1">
    <property type="nucleotide sequence ID" value="NZ_JBHUEA010000008.1"/>
</dbReference>
<dbReference type="InterPro" id="IPR016167">
    <property type="entry name" value="FAD-bd_PCMH_sub1"/>
</dbReference>
<protein>
    <submittedName>
        <fullName evidence="7">FAD-binding oxidoreductase</fullName>
    </submittedName>
</protein>
<organism evidence="7 8">
    <name type="scientific">Amnibacterium endophyticum</name>
    <dbReference type="NCBI Taxonomy" id="2109337"/>
    <lineage>
        <taxon>Bacteria</taxon>
        <taxon>Bacillati</taxon>
        <taxon>Actinomycetota</taxon>
        <taxon>Actinomycetes</taxon>
        <taxon>Micrococcales</taxon>
        <taxon>Microbacteriaceae</taxon>
        <taxon>Amnibacterium</taxon>
    </lineage>
</organism>
<keyword evidence="5" id="KW-0560">Oxidoreductase</keyword>
<dbReference type="SUPFAM" id="SSF56176">
    <property type="entry name" value="FAD-binding/transporter-associated domain-like"/>
    <property type="match status" value="1"/>
</dbReference>
<feature type="domain" description="FAD-binding PCMH-type" evidence="6">
    <location>
        <begin position="40"/>
        <end position="207"/>
    </location>
</feature>
<dbReference type="InterPro" id="IPR016166">
    <property type="entry name" value="FAD-bd_PCMH"/>
</dbReference>
<accession>A0ABW4LEV5</accession>
<dbReference type="Gene3D" id="3.30.43.10">
    <property type="entry name" value="Uridine Diphospho-n-acetylenolpyruvylglucosamine Reductase, domain 2"/>
    <property type="match status" value="1"/>
</dbReference>
<sequence>MTDTTTSPALDELAAQLTGDLLLPGTDAYAELATPWNLAVPSRPIAVAAVADAEDVQHVLRWASRTGTPVAVRATGHGAVDALDGVVLVHTGRLAEIAISPTGTARIGAGVTAQALSAAAAAHGFAPLLGSAPTVGVVGLLTGGGLGPLARSHGVCSDRVTAFDLVTGLGDLLHVTAETHPDLFWGLRGGKGALGVVTAVELALLPDDVILAGSVFFDGADAAVVLHAWAEWCPGLPDAATTSVALQRLPDLPFIPAPIAGRLTVAVRFAWTGDERAGREALAPMLRVAAPVLGGVQPMPTSAVGAIHGDPVQPTPAAERSAMLRGLPRAAVDALLGAAGPQTECTLLLAELRQLGGRVAHAPEAEDLFPGREVAFAANAIGISAGPAAAATERDAAAVVERLRPWSTGGRVPNFEPTVDPDAILATYGRPSIERLRALVERVDPSCVLAAAAPVRRIALG</sequence>
<dbReference type="Pfam" id="PF01565">
    <property type="entry name" value="FAD_binding_4"/>
    <property type="match status" value="1"/>
</dbReference>
<dbReference type="InterPro" id="IPR036318">
    <property type="entry name" value="FAD-bd_PCMH-like_sf"/>
</dbReference>
<evidence type="ECO:0000256" key="2">
    <source>
        <dbReference type="ARBA" id="ARBA00005466"/>
    </source>
</evidence>
<dbReference type="PANTHER" id="PTHR42973">
    <property type="entry name" value="BINDING OXIDOREDUCTASE, PUTATIVE (AFU_ORTHOLOGUE AFUA_1G17690)-RELATED"/>
    <property type="match status" value="1"/>
</dbReference>
<evidence type="ECO:0000313" key="7">
    <source>
        <dbReference type="EMBL" id="MFD1721285.1"/>
    </source>
</evidence>
<dbReference type="Proteomes" id="UP001597347">
    <property type="component" value="Unassembled WGS sequence"/>
</dbReference>
<dbReference type="PROSITE" id="PS51387">
    <property type="entry name" value="FAD_PCMH"/>
    <property type="match status" value="1"/>
</dbReference>
<keyword evidence="4" id="KW-0274">FAD</keyword>
<evidence type="ECO:0000313" key="8">
    <source>
        <dbReference type="Proteomes" id="UP001597347"/>
    </source>
</evidence>
<evidence type="ECO:0000259" key="6">
    <source>
        <dbReference type="PROSITE" id="PS51387"/>
    </source>
</evidence>
<comment type="similarity">
    <text evidence="2">Belongs to the oxygen-dependent FAD-linked oxidoreductase family.</text>
</comment>